<name>A0A376BA57_9ASCO</name>
<dbReference type="Proteomes" id="UP000262825">
    <property type="component" value="Unassembled WGS sequence"/>
</dbReference>
<feature type="coiled-coil region" evidence="1">
    <location>
        <begin position="146"/>
        <end position="251"/>
    </location>
</feature>
<sequence>MIRRPPRSTQAKTLFPYTTLFRSGNRELQKKLDQRGFNIESVNDKIELQTKIASDRDGVASNIEKLRNSNKSLDFDLKKIYQSLLDLSMQYQSTIESLSVLRDVDISKIKFNLPKDLISNDKRRSTFFLHIETSPIKIQKELLYINAQINENIQNIQLSNAKVENSISYLQQEIKNKSELIEQLENRCSETKIADETDKQKLQTLILQQEIEIEKLESRISLMNQSANDYLKETENKMKQVSTKLDSYKEYVGAERGKLISKVNQIVEFVTSFTKNIDGSLNNLQKEIDAKLSDV</sequence>
<reference evidence="3" key="1">
    <citation type="submission" date="2018-06" db="EMBL/GenBank/DDBJ databases">
        <authorList>
            <person name="Guldener U."/>
        </authorList>
    </citation>
    <scope>NUCLEOTIDE SEQUENCE [LARGE SCALE GENOMIC DNA]</scope>
    <source>
        <strain evidence="3">UTAD17</strain>
    </source>
</reference>
<gene>
    <name evidence="2" type="ORF">SCODWIG_03303</name>
</gene>
<evidence type="ECO:0000256" key="1">
    <source>
        <dbReference type="SAM" id="Coils"/>
    </source>
</evidence>
<organism evidence="2 3">
    <name type="scientific">Saccharomycodes ludwigii</name>
    <dbReference type="NCBI Taxonomy" id="36035"/>
    <lineage>
        <taxon>Eukaryota</taxon>
        <taxon>Fungi</taxon>
        <taxon>Dikarya</taxon>
        <taxon>Ascomycota</taxon>
        <taxon>Saccharomycotina</taxon>
        <taxon>Saccharomycetes</taxon>
        <taxon>Saccharomycodales</taxon>
        <taxon>Saccharomycodaceae</taxon>
        <taxon>Saccharomycodes</taxon>
    </lineage>
</organism>
<dbReference type="InterPro" id="IPR005550">
    <property type="entry name" value="Kinetochore_Ndc80"/>
</dbReference>
<dbReference type="EMBL" id="UFAJ01000752">
    <property type="protein sequence ID" value="SSD61542.1"/>
    <property type="molecule type" value="Genomic_DNA"/>
</dbReference>
<keyword evidence="3" id="KW-1185">Reference proteome</keyword>
<accession>A0A376BA57</accession>
<dbReference type="GO" id="GO:0031262">
    <property type="term" value="C:Ndc80 complex"/>
    <property type="evidence" value="ECO:0007669"/>
    <property type="project" value="InterPro"/>
</dbReference>
<dbReference type="PANTHER" id="PTHR10643:SF2">
    <property type="entry name" value="KINETOCHORE PROTEIN NDC80 HOMOLOG"/>
    <property type="match status" value="1"/>
</dbReference>
<keyword evidence="1" id="KW-0175">Coiled coil</keyword>
<dbReference type="VEuPathDB" id="FungiDB:SCODWIG_03303"/>
<proteinExistence type="predicted"/>
<evidence type="ECO:0000313" key="2">
    <source>
        <dbReference type="EMBL" id="SSD61542.1"/>
    </source>
</evidence>
<dbReference type="AlphaFoldDB" id="A0A376BA57"/>
<dbReference type="PANTHER" id="PTHR10643">
    <property type="entry name" value="KINETOCHORE PROTEIN NDC80"/>
    <property type="match status" value="1"/>
</dbReference>
<protein>
    <submittedName>
        <fullName evidence="2">Uncharacterized protein</fullName>
    </submittedName>
</protein>
<dbReference type="GO" id="GO:0051315">
    <property type="term" value="P:attachment of mitotic spindle microtubules to kinetochore"/>
    <property type="evidence" value="ECO:0007669"/>
    <property type="project" value="InterPro"/>
</dbReference>
<evidence type="ECO:0000313" key="3">
    <source>
        <dbReference type="Proteomes" id="UP000262825"/>
    </source>
</evidence>